<evidence type="ECO:0000313" key="4">
    <source>
        <dbReference type="Proteomes" id="UP001153069"/>
    </source>
</evidence>
<sequence length="363" mass="40744">MPAVDKLFNPFRDEKKAREDAARTKQSDPFGAFNFSIQPAPEFPVSPVLSQSSQQHETESQAERANNPQNPDFDPFQVVSPDQVNKQVKPKKHVEEKTQHMTPLAPKLVVKLSTREEVTSRVKMAIDEFDVTSEITVEGTVYAQVHCSDARKNAPFALLIPRLVGSGDHQAFDVRPNEEYAVSRNSGRNVPILVTIPKSTIISVPIAYYSMQRELKFMPILVERKITRNGTRIRIAIQIRSRLDNEGDMEDMTILVAVPEKINGETMVVSRGAGVWDGLKRTIKWKLPALYKGDSALVVAEADLWKRPSPNEDETPFPILFRCSSVSDPITPLDWRLAQVSGSPSHITVSSVQNSFRLLHRLP</sequence>
<dbReference type="PROSITE" id="PS51072">
    <property type="entry name" value="MHD"/>
    <property type="match status" value="1"/>
</dbReference>
<dbReference type="InterPro" id="IPR028565">
    <property type="entry name" value="MHD"/>
</dbReference>
<dbReference type="Proteomes" id="UP001153069">
    <property type="component" value="Unassembled WGS sequence"/>
</dbReference>
<dbReference type="Gene3D" id="2.60.40.1170">
    <property type="entry name" value="Mu homology domain, subdomain B"/>
    <property type="match status" value="1"/>
</dbReference>
<evidence type="ECO:0000313" key="3">
    <source>
        <dbReference type="EMBL" id="CAB9504999.1"/>
    </source>
</evidence>
<dbReference type="OrthoDB" id="38376at2759"/>
<feature type="region of interest" description="Disordered" evidence="1">
    <location>
        <begin position="1"/>
        <end position="78"/>
    </location>
</feature>
<feature type="compositionally biased region" description="Basic and acidic residues" evidence="1">
    <location>
        <begin position="11"/>
        <end position="26"/>
    </location>
</feature>
<name>A0A9N8DLY6_9STRA</name>
<gene>
    <name evidence="3" type="ORF">SEMRO_216_G089250.1</name>
</gene>
<proteinExistence type="predicted"/>
<evidence type="ECO:0000256" key="1">
    <source>
        <dbReference type="SAM" id="MobiDB-lite"/>
    </source>
</evidence>
<reference evidence="3" key="1">
    <citation type="submission" date="2020-06" db="EMBL/GenBank/DDBJ databases">
        <authorList>
            <consortium name="Plant Systems Biology data submission"/>
        </authorList>
    </citation>
    <scope>NUCLEOTIDE SEQUENCE</scope>
    <source>
        <strain evidence="3">D6</strain>
    </source>
</reference>
<dbReference type="SUPFAM" id="SSF49447">
    <property type="entry name" value="Second domain of Mu2 adaptin subunit (ap50) of ap2 adaptor"/>
    <property type="match status" value="1"/>
</dbReference>
<dbReference type="AlphaFoldDB" id="A0A9N8DLY6"/>
<evidence type="ECO:0000259" key="2">
    <source>
        <dbReference type="PROSITE" id="PS51072"/>
    </source>
</evidence>
<accession>A0A9N8DLY6</accession>
<comment type="caution">
    <text evidence="3">The sequence shown here is derived from an EMBL/GenBank/DDBJ whole genome shotgun (WGS) entry which is preliminary data.</text>
</comment>
<dbReference type="InterPro" id="IPR036168">
    <property type="entry name" value="AP2_Mu_C_sf"/>
</dbReference>
<keyword evidence="4" id="KW-1185">Reference proteome</keyword>
<protein>
    <recommendedName>
        <fullName evidence="2">MHD domain-containing protein</fullName>
    </recommendedName>
</protein>
<organism evidence="3 4">
    <name type="scientific">Seminavis robusta</name>
    <dbReference type="NCBI Taxonomy" id="568900"/>
    <lineage>
        <taxon>Eukaryota</taxon>
        <taxon>Sar</taxon>
        <taxon>Stramenopiles</taxon>
        <taxon>Ochrophyta</taxon>
        <taxon>Bacillariophyta</taxon>
        <taxon>Bacillariophyceae</taxon>
        <taxon>Bacillariophycidae</taxon>
        <taxon>Naviculales</taxon>
        <taxon>Naviculaceae</taxon>
        <taxon>Seminavis</taxon>
    </lineage>
</organism>
<dbReference type="EMBL" id="CAICTM010000215">
    <property type="protein sequence ID" value="CAB9504999.1"/>
    <property type="molecule type" value="Genomic_DNA"/>
</dbReference>
<feature type="domain" description="MHD" evidence="2">
    <location>
        <begin position="107"/>
        <end position="363"/>
    </location>
</feature>